<feature type="compositionally biased region" description="Acidic residues" evidence="1">
    <location>
        <begin position="52"/>
        <end position="68"/>
    </location>
</feature>
<accession>A0A0L6VNF9</accession>
<dbReference type="VEuPathDB" id="FungiDB:VP01_13101g1"/>
<dbReference type="EMBL" id="LAVV01003446">
    <property type="protein sequence ID" value="KNZ62122.1"/>
    <property type="molecule type" value="Genomic_DNA"/>
</dbReference>
<sequence length="122" mass="14073">MILYHGWLDKLGLEAPPPPKLKKYFLGSFLFITRMERIEGENEEDKANKGSEEEESVFILQDEYESDDYINSNDPEINEPDLAEEYDKVEEENNDPVQTSSKKKGSSTNQNNSNEQLQLVKV</sequence>
<evidence type="ECO:0000256" key="1">
    <source>
        <dbReference type="SAM" id="MobiDB-lite"/>
    </source>
</evidence>
<comment type="caution">
    <text evidence="2">The sequence shown here is derived from an EMBL/GenBank/DDBJ whole genome shotgun (WGS) entry which is preliminary data.</text>
</comment>
<feature type="region of interest" description="Disordered" evidence="1">
    <location>
        <begin position="40"/>
        <end position="122"/>
    </location>
</feature>
<reference evidence="2 3" key="1">
    <citation type="submission" date="2015-08" db="EMBL/GenBank/DDBJ databases">
        <title>Next Generation Sequencing and Analysis of the Genome of Puccinia sorghi L Schw, the Causal Agent of Maize Common Rust.</title>
        <authorList>
            <person name="Rochi L."/>
            <person name="Burguener G."/>
            <person name="Darino M."/>
            <person name="Turjanski A."/>
            <person name="Kreff E."/>
            <person name="Dieguez M.J."/>
            <person name="Sacco F."/>
        </authorList>
    </citation>
    <scope>NUCLEOTIDE SEQUENCE [LARGE SCALE GENOMIC DNA]</scope>
    <source>
        <strain evidence="2 3">RO10H11247</strain>
    </source>
</reference>
<proteinExistence type="predicted"/>
<organism evidence="2 3">
    <name type="scientific">Puccinia sorghi</name>
    <dbReference type="NCBI Taxonomy" id="27349"/>
    <lineage>
        <taxon>Eukaryota</taxon>
        <taxon>Fungi</taxon>
        <taxon>Dikarya</taxon>
        <taxon>Basidiomycota</taxon>
        <taxon>Pucciniomycotina</taxon>
        <taxon>Pucciniomycetes</taxon>
        <taxon>Pucciniales</taxon>
        <taxon>Pucciniaceae</taxon>
        <taxon>Puccinia</taxon>
    </lineage>
</organism>
<feature type="compositionally biased region" description="Polar residues" evidence="1">
    <location>
        <begin position="95"/>
        <end position="122"/>
    </location>
</feature>
<evidence type="ECO:0000313" key="2">
    <source>
        <dbReference type="EMBL" id="KNZ62122.1"/>
    </source>
</evidence>
<keyword evidence="3" id="KW-1185">Reference proteome</keyword>
<evidence type="ECO:0000313" key="3">
    <source>
        <dbReference type="Proteomes" id="UP000037035"/>
    </source>
</evidence>
<dbReference type="AlphaFoldDB" id="A0A0L6VNF9"/>
<feature type="compositionally biased region" description="Acidic residues" evidence="1">
    <location>
        <begin position="76"/>
        <end position="94"/>
    </location>
</feature>
<feature type="compositionally biased region" description="Basic and acidic residues" evidence="1">
    <location>
        <begin position="40"/>
        <end position="51"/>
    </location>
</feature>
<dbReference type="Proteomes" id="UP000037035">
    <property type="component" value="Unassembled WGS sequence"/>
</dbReference>
<gene>
    <name evidence="2" type="ORF">VP01_13101g1</name>
</gene>
<protein>
    <submittedName>
        <fullName evidence="2">Uncharacterized protein</fullName>
    </submittedName>
</protein>
<name>A0A0L6VNF9_9BASI</name>